<proteinExistence type="predicted"/>
<dbReference type="EMBL" id="JADGJH010000406">
    <property type="protein sequence ID" value="KAJ3129878.1"/>
    <property type="molecule type" value="Genomic_DNA"/>
</dbReference>
<dbReference type="Proteomes" id="UP001211907">
    <property type="component" value="Unassembled WGS sequence"/>
</dbReference>
<evidence type="ECO:0000313" key="2">
    <source>
        <dbReference type="Proteomes" id="UP001211907"/>
    </source>
</evidence>
<sequence>MAETIAAEFLAHQQDAYADSYLSSYVFVVSFVPLFDSDFLDGNCSVFQHMASWSPADSGHFLLQMLVPCLAMWVLDPKIT</sequence>
<reference evidence="1" key="1">
    <citation type="submission" date="2020-05" db="EMBL/GenBank/DDBJ databases">
        <title>Phylogenomic resolution of chytrid fungi.</title>
        <authorList>
            <person name="Stajich J.E."/>
            <person name="Amses K."/>
            <person name="Simmons R."/>
            <person name="Seto K."/>
            <person name="Myers J."/>
            <person name="Bonds A."/>
            <person name="Quandt C.A."/>
            <person name="Barry K."/>
            <person name="Liu P."/>
            <person name="Grigoriev I."/>
            <person name="Longcore J.E."/>
            <person name="James T.Y."/>
        </authorList>
    </citation>
    <scope>NUCLEOTIDE SEQUENCE</scope>
    <source>
        <strain evidence="1">JEL0513</strain>
    </source>
</reference>
<name>A0AAD5XFJ5_9FUNG</name>
<accession>A0AAD5XFJ5</accession>
<evidence type="ECO:0000313" key="1">
    <source>
        <dbReference type="EMBL" id="KAJ3129878.1"/>
    </source>
</evidence>
<organism evidence="1 2">
    <name type="scientific">Physocladia obscura</name>
    <dbReference type="NCBI Taxonomy" id="109957"/>
    <lineage>
        <taxon>Eukaryota</taxon>
        <taxon>Fungi</taxon>
        <taxon>Fungi incertae sedis</taxon>
        <taxon>Chytridiomycota</taxon>
        <taxon>Chytridiomycota incertae sedis</taxon>
        <taxon>Chytridiomycetes</taxon>
        <taxon>Chytridiales</taxon>
        <taxon>Chytriomycetaceae</taxon>
        <taxon>Physocladia</taxon>
    </lineage>
</organism>
<keyword evidence="2" id="KW-1185">Reference proteome</keyword>
<dbReference type="AlphaFoldDB" id="A0AAD5XFJ5"/>
<protein>
    <submittedName>
        <fullName evidence="1">Uncharacterized protein</fullName>
    </submittedName>
</protein>
<comment type="caution">
    <text evidence="1">The sequence shown here is derived from an EMBL/GenBank/DDBJ whole genome shotgun (WGS) entry which is preliminary data.</text>
</comment>
<gene>
    <name evidence="1" type="ORF">HK100_008368</name>
</gene>